<evidence type="ECO:0000313" key="2">
    <source>
        <dbReference type="EMBL" id="KEI67215.1"/>
    </source>
</evidence>
<name>A0A073CT63_PLAA1</name>
<dbReference type="Gene3D" id="3.90.1070.10">
    <property type="match status" value="1"/>
</dbReference>
<keyword evidence="2" id="KW-0328">Glycosyltransferase</keyword>
<dbReference type="Pfam" id="PF05116">
    <property type="entry name" value="S6PP"/>
    <property type="match status" value="1"/>
</dbReference>
<organism evidence="2 3">
    <name type="scientific">Planktothrix agardhii (strain NIVA-CYA 126/8)</name>
    <dbReference type="NCBI Taxonomy" id="388467"/>
    <lineage>
        <taxon>Bacteria</taxon>
        <taxon>Bacillati</taxon>
        <taxon>Cyanobacteriota</taxon>
        <taxon>Cyanophyceae</taxon>
        <taxon>Oscillatoriophycideae</taxon>
        <taxon>Oscillatoriales</taxon>
        <taxon>Microcoleaceae</taxon>
        <taxon>Planktothrix</taxon>
    </lineage>
</organism>
<dbReference type="PANTHER" id="PTHR10000:SF8">
    <property type="entry name" value="HAD SUPERFAMILY HYDROLASE-LIKE, TYPE 3"/>
    <property type="match status" value="1"/>
</dbReference>
<proteinExistence type="predicted"/>
<dbReference type="EMBL" id="CM002803">
    <property type="protein sequence ID" value="KEI67215.1"/>
    <property type="molecule type" value="Genomic_DNA"/>
</dbReference>
<reference evidence="2 3" key="1">
    <citation type="journal article" date="2014" name="Appl. Environ. Microbiol.">
        <title>Elucidation of insertion elements encoded on plasmids and in vitro construction of shuttle vectors from the toxic cyanobacterium Planktothrix.</title>
        <authorList>
            <person name="Christiansen G."/>
            <person name="Goesmann A."/>
            <person name="Kurmayer R."/>
        </authorList>
    </citation>
    <scope>NUCLEOTIDE SEQUENCE [LARGE SCALE GENOMIC DNA]</scope>
    <source>
        <strain evidence="2 3">NIVA-CYA 126/8</strain>
    </source>
</reference>
<keyword evidence="3" id="KW-1185">Reference proteome</keyword>
<dbReference type="RefSeq" id="WP_026796499.1">
    <property type="nucleotide sequence ID" value="NZ_CM002803.1"/>
</dbReference>
<keyword evidence="2" id="KW-0808">Transferase</keyword>
<dbReference type="InterPro" id="IPR023214">
    <property type="entry name" value="HAD_sf"/>
</dbReference>
<dbReference type="HOGENOM" id="CLU_030534_0_1_3"/>
<dbReference type="EC" id="2.4.1.14" evidence="2"/>
<dbReference type="AlphaFoldDB" id="A0A073CT63"/>
<dbReference type="GO" id="GO:0000287">
    <property type="term" value="F:magnesium ion binding"/>
    <property type="evidence" value="ECO:0007669"/>
    <property type="project" value="TreeGrafter"/>
</dbReference>
<dbReference type="PANTHER" id="PTHR10000">
    <property type="entry name" value="PHOSPHOSERINE PHOSPHATASE"/>
    <property type="match status" value="1"/>
</dbReference>
<dbReference type="SFLD" id="SFLDG01141">
    <property type="entry name" value="C2.B.1:_Sucrose_Phosphatase_Li"/>
    <property type="match status" value="1"/>
</dbReference>
<gene>
    <name evidence="2" type="primary">sps</name>
    <name evidence="2" type="ORF">A19Y_2282</name>
</gene>
<evidence type="ECO:0000259" key="1">
    <source>
        <dbReference type="Pfam" id="PF05116"/>
    </source>
</evidence>
<dbReference type="eggNOG" id="COG0561">
    <property type="taxonomic scope" value="Bacteria"/>
</dbReference>
<dbReference type="Proteomes" id="UP000027395">
    <property type="component" value="Chromosome"/>
</dbReference>
<dbReference type="SUPFAM" id="SSF56784">
    <property type="entry name" value="HAD-like"/>
    <property type="match status" value="1"/>
</dbReference>
<dbReference type="GO" id="GO:0005829">
    <property type="term" value="C:cytosol"/>
    <property type="evidence" value="ECO:0007669"/>
    <property type="project" value="TreeGrafter"/>
</dbReference>
<dbReference type="SFLD" id="SFLDS00003">
    <property type="entry name" value="Haloacid_Dehalogenase"/>
    <property type="match status" value="1"/>
</dbReference>
<evidence type="ECO:0000313" key="3">
    <source>
        <dbReference type="Proteomes" id="UP000027395"/>
    </source>
</evidence>
<dbReference type="InterPro" id="IPR006380">
    <property type="entry name" value="SPP-like_dom"/>
</dbReference>
<dbReference type="InterPro" id="IPR006379">
    <property type="entry name" value="HAD-SF_hydro_IIB"/>
</dbReference>
<dbReference type="GeneID" id="77289229"/>
<dbReference type="PATRIC" id="fig|388467.6.peg.2227"/>
<dbReference type="GO" id="GO:0016791">
    <property type="term" value="F:phosphatase activity"/>
    <property type="evidence" value="ECO:0007669"/>
    <property type="project" value="UniProtKB-ARBA"/>
</dbReference>
<dbReference type="SFLD" id="SFLDG01140">
    <property type="entry name" value="C2.B:_Phosphomannomutase_and_P"/>
    <property type="match status" value="1"/>
</dbReference>
<dbReference type="STRING" id="388467.A19Y_2282"/>
<feature type="domain" description="Sucrose phosphatase-like" evidence="1">
    <location>
        <begin position="7"/>
        <end position="242"/>
    </location>
</feature>
<dbReference type="Gene3D" id="3.40.50.1000">
    <property type="entry name" value="HAD superfamily/HAD-like"/>
    <property type="match status" value="1"/>
</dbReference>
<dbReference type="GO" id="GO:0046524">
    <property type="term" value="F:sucrose-phosphate synthase activity"/>
    <property type="evidence" value="ECO:0007669"/>
    <property type="project" value="UniProtKB-EC"/>
</dbReference>
<protein>
    <submittedName>
        <fullName evidence="2">Sps</fullName>
        <ecNumber evidence="2">2.4.1.14</ecNumber>
    </submittedName>
</protein>
<sequence length="245" mass="27757">MITHNTLVLATDLDGTFLGGSLQERQKFYNYLQSKRDRLLLIFVTGRSLELTLRLYEEKNLIIPRPDYIIGDVGTTVYEGKTLTPVAQVQNWIADIWGNSSEFATKILVDEPKLILQPLSPKYRVSYYYKPDQNQDRIIKKIQDAGFDCITSADKYLDILPKGIAKGSTLLKLMNYLKIASHQVITSGDSLNDLPLFETGLKSIAVGNSELKLLDKIKPLKNVYYSNFPGVTGIFDGIQYYNQTF</sequence>
<dbReference type="NCBIfam" id="TIGR01484">
    <property type="entry name" value="HAD-SF-IIB"/>
    <property type="match status" value="1"/>
</dbReference>
<dbReference type="InterPro" id="IPR036412">
    <property type="entry name" value="HAD-like_sf"/>
</dbReference>
<accession>A0A073CT63</accession>